<evidence type="ECO:0000259" key="9">
    <source>
        <dbReference type="PROSITE" id="PS51371"/>
    </source>
</evidence>
<dbReference type="Pfam" id="PF00571">
    <property type="entry name" value="CBS"/>
    <property type="match status" value="2"/>
</dbReference>
<dbReference type="InterPro" id="IPR006668">
    <property type="entry name" value="Mg_transptr_MgtE_intracell_dom"/>
</dbReference>
<dbReference type="InterPro" id="IPR006667">
    <property type="entry name" value="SLC41_membr_dom"/>
</dbReference>
<evidence type="ECO:0000256" key="7">
    <source>
        <dbReference type="ARBA" id="ARBA00023136"/>
    </source>
</evidence>
<evidence type="ECO:0000256" key="8">
    <source>
        <dbReference type="SAM" id="Phobius"/>
    </source>
</evidence>
<dbReference type="Pfam" id="PF03448">
    <property type="entry name" value="MgtE_N"/>
    <property type="match status" value="1"/>
</dbReference>
<dbReference type="CDD" id="cd04606">
    <property type="entry name" value="CBS_pair_Mg_transporter"/>
    <property type="match status" value="1"/>
</dbReference>
<dbReference type="InterPro" id="IPR046342">
    <property type="entry name" value="CBS_dom_sf"/>
</dbReference>
<dbReference type="SUPFAM" id="SSF54631">
    <property type="entry name" value="CBS-domain pair"/>
    <property type="match status" value="1"/>
</dbReference>
<keyword evidence="4 8" id="KW-0812">Transmembrane</keyword>
<dbReference type="GO" id="GO:0016020">
    <property type="term" value="C:membrane"/>
    <property type="evidence" value="ECO:0007669"/>
    <property type="project" value="UniProtKB-SubCell"/>
</dbReference>
<dbReference type="InterPro" id="IPR006669">
    <property type="entry name" value="MgtE_transporter"/>
</dbReference>
<evidence type="ECO:0000256" key="4">
    <source>
        <dbReference type="ARBA" id="ARBA00022692"/>
    </source>
</evidence>
<sequence length="444" mass="49886">MSLNRFYEYINSHDESEMHPGEIAELLRGLSDEEFDEAVKKIPKSLLGDVALILPDRYFDDVVENLSVEELKEVVEELESDDKVEFLEELEEIDQEVAKQVFSKLDKEDKEEIKTLKQYEEDEAGAYMQTEVFTAREDEIVEEVIKRFAKLKKANELENVQNLFITDEENKLKYAISLADLLTFDFKKSIKENILESQENFEPIKAYDKEDIKDVVHYFEQYDLSVIPVVDSEGHLLGRITSDDIYDIINEHATEQMYNLAGVDDDAEEDDDIIIAGKKRATWLGINLLTAIFASLVIGLFQDTINSMVALAVLMPIVASMGGNAGTQTLTVVVRQLALGEIATDDAIRIIKKEVIISLMNGGIFAVVMGVIAWLWFHMPLLGVVIGLSMIINLLMAGFFGAVIPLILKKLHIDPAVGSAVVLTTITDVMGFFSFLGLAKMMLL</sequence>
<comment type="similarity">
    <text evidence="2">Belongs to the SLC41A transporter family.</text>
</comment>
<dbReference type="NCBIfam" id="TIGR00400">
    <property type="entry name" value="mgtE"/>
    <property type="match status" value="1"/>
</dbReference>
<name>A0A1W1BC03_9ZZZZ</name>
<proteinExistence type="inferred from homology"/>
<dbReference type="InterPro" id="IPR036739">
    <property type="entry name" value="SLC41_membr_dom_sf"/>
</dbReference>
<feature type="domain" description="CBS" evidence="9">
    <location>
        <begin position="199"/>
        <end position="255"/>
    </location>
</feature>
<dbReference type="PANTHER" id="PTHR43773">
    <property type="entry name" value="MAGNESIUM TRANSPORTER MGTE"/>
    <property type="match status" value="1"/>
</dbReference>
<dbReference type="PROSITE" id="PS51371">
    <property type="entry name" value="CBS"/>
    <property type="match status" value="2"/>
</dbReference>
<feature type="transmembrane region" description="Helical" evidence="8">
    <location>
        <begin position="420"/>
        <end position="439"/>
    </location>
</feature>
<accession>A0A1W1BC03</accession>
<feature type="transmembrane region" description="Helical" evidence="8">
    <location>
        <begin position="308"/>
        <end position="334"/>
    </location>
</feature>
<evidence type="ECO:0000256" key="5">
    <source>
        <dbReference type="ARBA" id="ARBA00022842"/>
    </source>
</evidence>
<dbReference type="AlphaFoldDB" id="A0A1W1BC03"/>
<dbReference type="EMBL" id="FPHB01000013">
    <property type="protein sequence ID" value="SFV51066.1"/>
    <property type="molecule type" value="Genomic_DNA"/>
</dbReference>
<protein>
    <submittedName>
        <fullName evidence="10">Mg/Co/Ni transporter MgtE / CBS domain</fullName>
    </submittedName>
</protein>
<evidence type="ECO:0000256" key="3">
    <source>
        <dbReference type="ARBA" id="ARBA00022448"/>
    </source>
</evidence>
<feature type="transmembrane region" description="Helical" evidence="8">
    <location>
        <begin position="283"/>
        <end position="302"/>
    </location>
</feature>
<evidence type="ECO:0000256" key="6">
    <source>
        <dbReference type="ARBA" id="ARBA00022989"/>
    </source>
</evidence>
<dbReference type="InterPro" id="IPR000644">
    <property type="entry name" value="CBS_dom"/>
</dbReference>
<dbReference type="Gene3D" id="1.25.60.10">
    <property type="entry name" value="MgtE N-terminal domain-like"/>
    <property type="match status" value="1"/>
</dbReference>
<feature type="transmembrane region" description="Helical" evidence="8">
    <location>
        <begin position="355"/>
        <end position="377"/>
    </location>
</feature>
<dbReference type="Gene3D" id="3.10.580.10">
    <property type="entry name" value="CBS-domain"/>
    <property type="match status" value="1"/>
</dbReference>
<evidence type="ECO:0000256" key="2">
    <source>
        <dbReference type="ARBA" id="ARBA00009749"/>
    </source>
</evidence>
<keyword evidence="7 8" id="KW-0472">Membrane</keyword>
<dbReference type="SUPFAM" id="SSF161093">
    <property type="entry name" value="MgtE membrane domain-like"/>
    <property type="match status" value="1"/>
</dbReference>
<dbReference type="PANTHER" id="PTHR43773:SF1">
    <property type="entry name" value="MAGNESIUM TRANSPORTER MGTE"/>
    <property type="match status" value="1"/>
</dbReference>
<evidence type="ECO:0000256" key="1">
    <source>
        <dbReference type="ARBA" id="ARBA00004141"/>
    </source>
</evidence>
<feature type="domain" description="CBS" evidence="9">
    <location>
        <begin position="128"/>
        <end position="192"/>
    </location>
</feature>
<organism evidence="10">
    <name type="scientific">hydrothermal vent metagenome</name>
    <dbReference type="NCBI Taxonomy" id="652676"/>
    <lineage>
        <taxon>unclassified sequences</taxon>
        <taxon>metagenomes</taxon>
        <taxon>ecological metagenomes</taxon>
    </lineage>
</organism>
<dbReference type="InterPro" id="IPR038076">
    <property type="entry name" value="MgtE_N_sf"/>
</dbReference>
<dbReference type="Pfam" id="PF01769">
    <property type="entry name" value="MgtE"/>
    <property type="match status" value="1"/>
</dbReference>
<gene>
    <name evidence="10" type="ORF">MNB_SM-7-118</name>
</gene>
<keyword evidence="6 8" id="KW-1133">Transmembrane helix</keyword>
<dbReference type="Gene3D" id="1.10.357.20">
    <property type="entry name" value="SLC41 divalent cation transporters, integral membrane domain"/>
    <property type="match status" value="1"/>
</dbReference>
<dbReference type="SUPFAM" id="SSF158791">
    <property type="entry name" value="MgtE N-terminal domain-like"/>
    <property type="match status" value="1"/>
</dbReference>
<comment type="subcellular location">
    <subcellularLocation>
        <location evidence="1">Membrane</location>
        <topology evidence="1">Multi-pass membrane protein</topology>
    </subcellularLocation>
</comment>
<dbReference type="SMART" id="SM00924">
    <property type="entry name" value="MgtE_N"/>
    <property type="match status" value="1"/>
</dbReference>
<reference evidence="10" key="1">
    <citation type="submission" date="2016-10" db="EMBL/GenBank/DDBJ databases">
        <authorList>
            <person name="de Groot N.N."/>
        </authorList>
    </citation>
    <scope>NUCLEOTIDE SEQUENCE</scope>
</reference>
<evidence type="ECO:0000313" key="10">
    <source>
        <dbReference type="EMBL" id="SFV51066.1"/>
    </source>
</evidence>
<keyword evidence="5" id="KW-0460">Magnesium</keyword>
<feature type="transmembrane region" description="Helical" evidence="8">
    <location>
        <begin position="383"/>
        <end position="408"/>
    </location>
</feature>
<dbReference type="GO" id="GO:0015095">
    <property type="term" value="F:magnesium ion transmembrane transporter activity"/>
    <property type="evidence" value="ECO:0007669"/>
    <property type="project" value="InterPro"/>
</dbReference>
<keyword evidence="3" id="KW-0813">Transport</keyword>